<comment type="function">
    <text evidence="7">Functions as a peptidoglycan terminase that cleaves nascent peptidoglycan strands endolytically to terminate their elongation.</text>
</comment>
<keyword evidence="5 7" id="KW-0456">Lyase</keyword>
<evidence type="ECO:0000256" key="2">
    <source>
        <dbReference type="ARBA" id="ARBA00022692"/>
    </source>
</evidence>
<dbReference type="AlphaFoldDB" id="A0AAW4WRJ7"/>
<keyword evidence="9" id="KW-1185">Reference proteome</keyword>
<dbReference type="Gene3D" id="3.30.1490.480">
    <property type="entry name" value="Endolytic murein transglycosylase"/>
    <property type="match status" value="1"/>
</dbReference>
<keyword evidence="6 7" id="KW-0961">Cell wall biogenesis/degradation</keyword>
<dbReference type="Proteomes" id="UP001199296">
    <property type="component" value="Unassembled WGS sequence"/>
</dbReference>
<evidence type="ECO:0000256" key="4">
    <source>
        <dbReference type="ARBA" id="ARBA00023136"/>
    </source>
</evidence>
<gene>
    <name evidence="7 8" type="primary">mltG</name>
    <name evidence="8" type="ORF">LJ207_00015</name>
</gene>
<dbReference type="InterPro" id="IPR003770">
    <property type="entry name" value="MLTG-like"/>
</dbReference>
<comment type="caution">
    <text evidence="8">The sequence shown here is derived from an EMBL/GenBank/DDBJ whole genome shotgun (WGS) entry which is preliminary data.</text>
</comment>
<dbReference type="GO" id="GO:0071555">
    <property type="term" value="P:cell wall organization"/>
    <property type="evidence" value="ECO:0007669"/>
    <property type="project" value="UniProtKB-KW"/>
</dbReference>
<dbReference type="GO" id="GO:0009252">
    <property type="term" value="P:peptidoglycan biosynthetic process"/>
    <property type="evidence" value="ECO:0007669"/>
    <property type="project" value="UniProtKB-UniRule"/>
</dbReference>
<dbReference type="GO" id="GO:0008932">
    <property type="term" value="F:lytic endotransglycosylase activity"/>
    <property type="evidence" value="ECO:0007669"/>
    <property type="project" value="UniProtKB-UniRule"/>
</dbReference>
<evidence type="ECO:0000256" key="3">
    <source>
        <dbReference type="ARBA" id="ARBA00022989"/>
    </source>
</evidence>
<comment type="catalytic activity">
    <reaction evidence="7">
        <text>a peptidoglycan chain = a peptidoglycan chain with N-acetyl-1,6-anhydromuramyl-[peptide] at the reducing end + a peptidoglycan chain with N-acetylglucosamine at the non-reducing end.</text>
        <dbReference type="EC" id="4.2.2.29"/>
    </reaction>
</comment>
<evidence type="ECO:0000256" key="5">
    <source>
        <dbReference type="ARBA" id="ARBA00023239"/>
    </source>
</evidence>
<feature type="site" description="Important for catalytic activity" evidence="7">
    <location>
        <position position="223"/>
    </location>
</feature>
<keyword evidence="2 7" id="KW-0812">Transmembrane</keyword>
<comment type="similarity">
    <text evidence="7">Belongs to the transglycosylase MltG family.</text>
</comment>
<dbReference type="EMBL" id="JAJFAT010000001">
    <property type="protein sequence ID" value="MCC3143710.1"/>
    <property type="molecule type" value="Genomic_DNA"/>
</dbReference>
<dbReference type="HAMAP" id="MF_02065">
    <property type="entry name" value="MltG"/>
    <property type="match status" value="1"/>
</dbReference>
<dbReference type="PANTHER" id="PTHR30518:SF2">
    <property type="entry name" value="ENDOLYTIC MUREIN TRANSGLYCOSYLASE"/>
    <property type="match status" value="1"/>
</dbReference>
<dbReference type="RefSeq" id="WP_229342839.1">
    <property type="nucleotide sequence ID" value="NZ_JAJFAT010000001.1"/>
</dbReference>
<reference evidence="8 9" key="1">
    <citation type="submission" date="2021-10" db="EMBL/GenBank/DDBJ databases">
        <authorList>
            <person name="Grouzdev D.S."/>
            <person name="Pantiukh K.S."/>
            <person name="Krutkina M.S."/>
        </authorList>
    </citation>
    <scope>NUCLEOTIDE SEQUENCE [LARGE SCALE GENOMIC DNA]</scope>
    <source>
        <strain evidence="8 9">Z-7514</strain>
    </source>
</reference>
<organism evidence="8 9">
    <name type="scientific">Halanaerobium polyolivorans</name>
    <dbReference type="NCBI Taxonomy" id="2886943"/>
    <lineage>
        <taxon>Bacteria</taxon>
        <taxon>Bacillati</taxon>
        <taxon>Bacillota</taxon>
        <taxon>Clostridia</taxon>
        <taxon>Halanaerobiales</taxon>
        <taxon>Halanaerobiaceae</taxon>
        <taxon>Halanaerobium</taxon>
    </lineage>
</organism>
<keyword evidence="4 7" id="KW-0472">Membrane</keyword>
<dbReference type="EC" id="4.2.2.29" evidence="7"/>
<accession>A0AAW4WRJ7</accession>
<evidence type="ECO:0000256" key="6">
    <source>
        <dbReference type="ARBA" id="ARBA00023316"/>
    </source>
</evidence>
<dbReference type="GO" id="GO:0005886">
    <property type="term" value="C:plasma membrane"/>
    <property type="evidence" value="ECO:0007669"/>
    <property type="project" value="UniProtKB-UniRule"/>
</dbReference>
<dbReference type="Pfam" id="PF02618">
    <property type="entry name" value="YceG"/>
    <property type="match status" value="1"/>
</dbReference>
<evidence type="ECO:0000256" key="7">
    <source>
        <dbReference type="HAMAP-Rule" id="MF_02065"/>
    </source>
</evidence>
<keyword evidence="1 7" id="KW-1003">Cell membrane</keyword>
<dbReference type="PANTHER" id="PTHR30518">
    <property type="entry name" value="ENDOLYTIC MUREIN TRANSGLYCOSYLASE"/>
    <property type="match status" value="1"/>
</dbReference>
<dbReference type="CDD" id="cd08010">
    <property type="entry name" value="MltG_like"/>
    <property type="match status" value="1"/>
</dbReference>
<keyword evidence="3 7" id="KW-1133">Transmembrane helix</keyword>
<proteinExistence type="inferred from homology"/>
<dbReference type="NCBIfam" id="TIGR00247">
    <property type="entry name" value="endolytic transglycosylase MltG"/>
    <property type="match status" value="1"/>
</dbReference>
<evidence type="ECO:0000256" key="1">
    <source>
        <dbReference type="ARBA" id="ARBA00022475"/>
    </source>
</evidence>
<sequence length="335" mass="38625">MNLKKRALIFLIVILIMAVFIRAYSLLEAVNEKDQSEEIVEIRAGMSGREISNLLAEEGLIKSADAFYILIRLRNLNLRSGHYNFSPADDAFTIAESLVRGDEIQFQLTIPEGFTIREIIERLYNLERPDYEREKLAEAFNNYALELDFKEAELEREEIIELAEGLVIPDTYRFPLGFSEEQLVRALLNNFNQRRLPSLREAAAESKFDAYQLLIIASLIETEGKVERENELIASVIYNRLEIGMPLQLDATVQYVLAERKTRLFYVDLEVESPYNTYQINRLPPAPIANPGDKAILAAVEPAESDYLFYFAREDGSHVFTESYQEHLEKQRQLN</sequence>
<evidence type="ECO:0000313" key="8">
    <source>
        <dbReference type="EMBL" id="MCC3143710.1"/>
    </source>
</evidence>
<evidence type="ECO:0000313" key="9">
    <source>
        <dbReference type="Proteomes" id="UP001199296"/>
    </source>
</evidence>
<protein>
    <recommendedName>
        <fullName evidence="7">Endolytic murein transglycosylase</fullName>
        <ecNumber evidence="7">4.2.2.29</ecNumber>
    </recommendedName>
    <alternativeName>
        <fullName evidence="7">Peptidoglycan lytic transglycosylase</fullName>
    </alternativeName>
    <alternativeName>
        <fullName evidence="7">Peptidoglycan polymerization terminase</fullName>
    </alternativeName>
</protein>
<name>A0AAW4WRJ7_9FIRM</name>